<gene>
    <name evidence="2" type="ORF">COX04_01265</name>
</gene>
<name>A0A2H0BHL5_9BACT</name>
<keyword evidence="1" id="KW-0812">Transmembrane</keyword>
<dbReference type="Proteomes" id="UP000230759">
    <property type="component" value="Unassembled WGS sequence"/>
</dbReference>
<feature type="transmembrane region" description="Helical" evidence="1">
    <location>
        <begin position="140"/>
        <end position="169"/>
    </location>
</feature>
<feature type="transmembrane region" description="Helical" evidence="1">
    <location>
        <begin position="181"/>
        <end position="204"/>
    </location>
</feature>
<feature type="transmembrane region" description="Helical" evidence="1">
    <location>
        <begin position="211"/>
        <end position="234"/>
    </location>
</feature>
<feature type="transmembrane region" description="Helical" evidence="1">
    <location>
        <begin position="110"/>
        <end position="128"/>
    </location>
</feature>
<evidence type="ECO:0000313" key="3">
    <source>
        <dbReference type="Proteomes" id="UP000230759"/>
    </source>
</evidence>
<organism evidence="2 3">
    <name type="scientific">Candidatus Woesebacteria bacterium CG22_combo_CG10-13_8_21_14_all_45_10</name>
    <dbReference type="NCBI Taxonomy" id="1975060"/>
    <lineage>
        <taxon>Bacteria</taxon>
        <taxon>Candidatus Woeseibacteriota</taxon>
    </lineage>
</organism>
<evidence type="ECO:0008006" key="4">
    <source>
        <dbReference type="Google" id="ProtNLM"/>
    </source>
</evidence>
<dbReference type="EMBL" id="PCSV01000033">
    <property type="protein sequence ID" value="PIP57114.1"/>
    <property type="molecule type" value="Genomic_DNA"/>
</dbReference>
<feature type="transmembrane region" description="Helical" evidence="1">
    <location>
        <begin position="246"/>
        <end position="264"/>
    </location>
</feature>
<protein>
    <recommendedName>
        <fullName evidence="4">DUF2029 domain-containing protein</fullName>
    </recommendedName>
</protein>
<comment type="caution">
    <text evidence="2">The sequence shown here is derived from an EMBL/GenBank/DDBJ whole genome shotgun (WGS) entry which is preliminary data.</text>
</comment>
<reference evidence="2 3" key="1">
    <citation type="submission" date="2017-09" db="EMBL/GenBank/DDBJ databases">
        <title>Depth-based differentiation of microbial function through sediment-hosted aquifers and enrichment of novel symbionts in the deep terrestrial subsurface.</title>
        <authorList>
            <person name="Probst A.J."/>
            <person name="Ladd B."/>
            <person name="Jarett J.K."/>
            <person name="Geller-Mcgrath D.E."/>
            <person name="Sieber C.M."/>
            <person name="Emerson J.B."/>
            <person name="Anantharaman K."/>
            <person name="Thomas B.C."/>
            <person name="Malmstrom R."/>
            <person name="Stieglmeier M."/>
            <person name="Klingl A."/>
            <person name="Woyke T."/>
            <person name="Ryan C.M."/>
            <person name="Banfield J.F."/>
        </authorList>
    </citation>
    <scope>NUCLEOTIDE SEQUENCE [LARGE SCALE GENOMIC DNA]</scope>
    <source>
        <strain evidence="2">CG22_combo_CG10-13_8_21_14_all_45_10</strain>
    </source>
</reference>
<evidence type="ECO:0000256" key="1">
    <source>
        <dbReference type="SAM" id="Phobius"/>
    </source>
</evidence>
<keyword evidence="1" id="KW-0472">Membrane</keyword>
<proteinExistence type="predicted"/>
<feature type="transmembrane region" description="Helical" evidence="1">
    <location>
        <begin position="309"/>
        <end position="328"/>
    </location>
</feature>
<evidence type="ECO:0000313" key="2">
    <source>
        <dbReference type="EMBL" id="PIP57114.1"/>
    </source>
</evidence>
<dbReference type="AlphaFoldDB" id="A0A2H0BHL5"/>
<keyword evidence="1" id="KW-1133">Transmembrane helix</keyword>
<sequence>MKKLLILAITLRLLVAGFLFHPDIKTYNFQASFLKKGVINIYSFLVANKKTLPLKEEFVYFPLTYFAVGGYQALVSPILGNRFDSWLQDAGANSVVANPQIFKYLLVLKFPYLVLDIAIAFILLGYFADRKKREKVFVIWLFNPLTIFLIYVFSNIDLFPVVFTLLAFWFAKKERLLPASLFLGLAACFKLYPLLFLPFLFLAGKGLKEKLVITLAPVALLGLTILPVFSPAFVQSALISGLTTRVLNPGFVIVATALFFYAWLIEKKIYLFNYWLIFLLLIFSFANFHITWLLWMAPFLVIWAVEKPLLFKPIFLLSLIAVLIPLFYEDRSMTISLFRIYSTWYDLLPTPFVVLQKFYDPYSLVNVLHSALAGGTLVVGYKILKGENHA</sequence>
<feature type="transmembrane region" description="Helical" evidence="1">
    <location>
        <begin position="276"/>
        <end position="303"/>
    </location>
</feature>
<feature type="transmembrane region" description="Helical" evidence="1">
    <location>
        <begin position="58"/>
        <end position="79"/>
    </location>
</feature>
<accession>A0A2H0BHL5</accession>